<name>A0A7Y6NMQ0_9BURK</name>
<dbReference type="PANTHER" id="PTHR47837">
    <property type="entry name" value="GTP PYROPHOSPHOKINASE YJBM"/>
    <property type="match status" value="1"/>
</dbReference>
<proteinExistence type="predicted"/>
<dbReference type="EMBL" id="JABWMJ010000003">
    <property type="protein sequence ID" value="NUZ05979.1"/>
    <property type="molecule type" value="Genomic_DNA"/>
</dbReference>
<dbReference type="CDD" id="cd05399">
    <property type="entry name" value="NT_Rel-Spo_like"/>
    <property type="match status" value="1"/>
</dbReference>
<accession>A0A7Y6NMQ0</accession>
<dbReference type="Proteomes" id="UP000529637">
    <property type="component" value="Unassembled WGS sequence"/>
</dbReference>
<reference evidence="3 4" key="1">
    <citation type="submission" date="2020-06" db="EMBL/GenBank/DDBJ databases">
        <title>Schlegella sp. ID0723 isolated from air conditioner.</title>
        <authorList>
            <person name="Kim D.Y."/>
            <person name="Kim D.-U."/>
        </authorList>
    </citation>
    <scope>NUCLEOTIDE SEQUENCE [LARGE SCALE GENOMIC DNA]</scope>
    <source>
        <strain evidence="3 4">ID0723</strain>
    </source>
</reference>
<dbReference type="Pfam" id="PF04607">
    <property type="entry name" value="RelA_SpoT"/>
    <property type="match status" value="1"/>
</dbReference>
<dbReference type="InterPro" id="IPR043519">
    <property type="entry name" value="NT_sf"/>
</dbReference>
<keyword evidence="4" id="KW-1185">Reference proteome</keyword>
<sequence length="345" mass="39234">MADKAPRTVPFPGGSKSAVNRAGEAVRAERANQADYDRINEWRAAHSVVLNTFQVTLRRRTRGSQIFVAQRHKRRKTIFDKLQREPDMALARMDDIAGCRLIFPTVLELYGFRSSFHSARFKHRLRNGIDKYDYIKNPKASGYRGIHDVYEYDVDAPPESASARCAGLYVEIQYRTLVQHAWATANEVVGQVTSSQPKFQLGDARYLRFMSLASEVLARTMEGLKGPCADLTNDRVVAEFKSLDKELGLLDRLKLLDELTEEVSQNKNMILMFLSSYEVQIFNLSSEQDAMDSLFELETRYPDRDIVLVRADSTDSVRLAFQNYFSDATEFIQFVETGVAQLSAA</sequence>
<dbReference type="PANTHER" id="PTHR47837:SF1">
    <property type="entry name" value="GTP PYROPHOSPHOKINASE YJBM"/>
    <property type="match status" value="1"/>
</dbReference>
<dbReference type="GO" id="GO:0015969">
    <property type="term" value="P:guanosine tetraphosphate metabolic process"/>
    <property type="evidence" value="ECO:0007669"/>
    <property type="project" value="InterPro"/>
</dbReference>
<dbReference type="AlphaFoldDB" id="A0A7Y6NMQ0"/>
<feature type="region of interest" description="Disordered" evidence="1">
    <location>
        <begin position="1"/>
        <end position="23"/>
    </location>
</feature>
<comment type="caution">
    <text evidence="3">The sequence shown here is derived from an EMBL/GenBank/DDBJ whole genome shotgun (WGS) entry which is preliminary data.</text>
</comment>
<dbReference type="Gene3D" id="3.30.460.10">
    <property type="entry name" value="Beta Polymerase, domain 2"/>
    <property type="match status" value="1"/>
</dbReference>
<evidence type="ECO:0000313" key="3">
    <source>
        <dbReference type="EMBL" id="NUZ05979.1"/>
    </source>
</evidence>
<gene>
    <name evidence="3" type="ORF">HQN59_09400</name>
</gene>
<protein>
    <submittedName>
        <fullName evidence="3">RelA/SpoT domain-containing protein</fullName>
    </submittedName>
</protein>
<dbReference type="SMART" id="SM00954">
    <property type="entry name" value="RelA_SpoT"/>
    <property type="match status" value="1"/>
</dbReference>
<dbReference type="RefSeq" id="WP_176068409.1">
    <property type="nucleotide sequence ID" value="NZ_JABWMJ010000003.1"/>
</dbReference>
<organism evidence="3 4">
    <name type="scientific">Piscinibacter koreensis</name>
    <dbReference type="NCBI Taxonomy" id="2742824"/>
    <lineage>
        <taxon>Bacteria</taxon>
        <taxon>Pseudomonadati</taxon>
        <taxon>Pseudomonadota</taxon>
        <taxon>Betaproteobacteria</taxon>
        <taxon>Burkholderiales</taxon>
        <taxon>Sphaerotilaceae</taxon>
        <taxon>Piscinibacter</taxon>
    </lineage>
</organism>
<evidence type="ECO:0000313" key="4">
    <source>
        <dbReference type="Proteomes" id="UP000529637"/>
    </source>
</evidence>
<dbReference type="InterPro" id="IPR007685">
    <property type="entry name" value="RelA_SpoT"/>
</dbReference>
<dbReference type="SUPFAM" id="SSF81301">
    <property type="entry name" value="Nucleotidyltransferase"/>
    <property type="match status" value="1"/>
</dbReference>
<feature type="domain" description="RelA/SpoT" evidence="2">
    <location>
        <begin position="70"/>
        <end position="197"/>
    </location>
</feature>
<evidence type="ECO:0000259" key="2">
    <source>
        <dbReference type="SMART" id="SM00954"/>
    </source>
</evidence>
<evidence type="ECO:0000256" key="1">
    <source>
        <dbReference type="SAM" id="MobiDB-lite"/>
    </source>
</evidence>
<dbReference type="InterPro" id="IPR052366">
    <property type="entry name" value="GTP_Pyrophosphokinase"/>
</dbReference>